<dbReference type="GO" id="GO:0016705">
    <property type="term" value="F:oxidoreductase activity, acting on paired donors, with incorporation or reduction of molecular oxygen"/>
    <property type="evidence" value="ECO:0007669"/>
    <property type="project" value="UniProtKB-ARBA"/>
</dbReference>
<gene>
    <name evidence="7" type="ORF">Rhe02_66020</name>
</gene>
<keyword evidence="4" id="KW-0411">Iron-sulfur</keyword>
<keyword evidence="1" id="KW-0001">2Fe-2S</keyword>
<dbReference type="PROSITE" id="PS51296">
    <property type="entry name" value="RIESKE"/>
    <property type="match status" value="1"/>
</dbReference>
<dbReference type="RefSeq" id="WP_203912287.1">
    <property type="nucleotide sequence ID" value="NZ_BONY01000051.1"/>
</dbReference>
<dbReference type="EMBL" id="BONY01000051">
    <property type="protein sequence ID" value="GIH08535.1"/>
    <property type="molecule type" value="Genomic_DNA"/>
</dbReference>
<evidence type="ECO:0000313" key="7">
    <source>
        <dbReference type="EMBL" id="GIH08535.1"/>
    </source>
</evidence>
<evidence type="ECO:0000256" key="4">
    <source>
        <dbReference type="ARBA" id="ARBA00023014"/>
    </source>
</evidence>
<sequence>MSQEEMGRRALLVGAGCAALAMLGACGSRGEESPPGPKPGDVLAPTSGVPVGGGLLTQTGVLVLQLHEGQFTAYSAVCPHQSYLVRPPDSDGIMTCTGHQSKFRASDGVRVDGPALGNLVPVAVKVSGADVVRA</sequence>
<dbReference type="Pfam" id="PF00355">
    <property type="entry name" value="Rieske"/>
    <property type="match status" value="1"/>
</dbReference>
<evidence type="ECO:0000259" key="6">
    <source>
        <dbReference type="PROSITE" id="PS51296"/>
    </source>
</evidence>
<dbReference type="Proteomes" id="UP000612899">
    <property type="component" value="Unassembled WGS sequence"/>
</dbReference>
<organism evidence="7 8">
    <name type="scientific">Rhizocola hellebori</name>
    <dbReference type="NCBI Taxonomy" id="1392758"/>
    <lineage>
        <taxon>Bacteria</taxon>
        <taxon>Bacillati</taxon>
        <taxon>Actinomycetota</taxon>
        <taxon>Actinomycetes</taxon>
        <taxon>Micromonosporales</taxon>
        <taxon>Micromonosporaceae</taxon>
        <taxon>Rhizocola</taxon>
    </lineage>
</organism>
<reference evidence="7" key="1">
    <citation type="submission" date="2021-01" db="EMBL/GenBank/DDBJ databases">
        <title>Whole genome shotgun sequence of Rhizocola hellebori NBRC 109834.</title>
        <authorList>
            <person name="Komaki H."/>
            <person name="Tamura T."/>
        </authorList>
    </citation>
    <scope>NUCLEOTIDE SEQUENCE</scope>
    <source>
        <strain evidence="7">NBRC 109834</strain>
    </source>
</reference>
<evidence type="ECO:0000256" key="3">
    <source>
        <dbReference type="ARBA" id="ARBA00023004"/>
    </source>
</evidence>
<dbReference type="InterPro" id="IPR017941">
    <property type="entry name" value="Rieske_2Fe-2S"/>
</dbReference>
<feature type="domain" description="Rieske" evidence="6">
    <location>
        <begin position="40"/>
        <end position="133"/>
    </location>
</feature>
<keyword evidence="2" id="KW-0479">Metal-binding</keyword>
<dbReference type="InterPro" id="IPR036922">
    <property type="entry name" value="Rieske_2Fe-2S_sf"/>
</dbReference>
<dbReference type="SUPFAM" id="SSF50022">
    <property type="entry name" value="ISP domain"/>
    <property type="match status" value="1"/>
</dbReference>
<accession>A0A8J3QD66</accession>
<evidence type="ECO:0000256" key="5">
    <source>
        <dbReference type="SAM" id="MobiDB-lite"/>
    </source>
</evidence>
<comment type="caution">
    <text evidence="7">The sequence shown here is derived from an EMBL/GenBank/DDBJ whole genome shotgun (WGS) entry which is preliminary data.</text>
</comment>
<evidence type="ECO:0000256" key="2">
    <source>
        <dbReference type="ARBA" id="ARBA00022723"/>
    </source>
</evidence>
<dbReference type="GO" id="GO:0004497">
    <property type="term" value="F:monooxygenase activity"/>
    <property type="evidence" value="ECO:0007669"/>
    <property type="project" value="UniProtKB-ARBA"/>
</dbReference>
<name>A0A8J3QD66_9ACTN</name>
<dbReference type="CDD" id="cd03467">
    <property type="entry name" value="Rieske"/>
    <property type="match status" value="1"/>
</dbReference>
<dbReference type="Gene3D" id="2.102.10.10">
    <property type="entry name" value="Rieske [2Fe-2S] iron-sulphur domain"/>
    <property type="match status" value="1"/>
</dbReference>
<feature type="region of interest" description="Disordered" evidence="5">
    <location>
        <begin position="28"/>
        <end position="49"/>
    </location>
</feature>
<keyword evidence="8" id="KW-1185">Reference proteome</keyword>
<evidence type="ECO:0000256" key="1">
    <source>
        <dbReference type="ARBA" id="ARBA00022714"/>
    </source>
</evidence>
<keyword evidence="3" id="KW-0408">Iron</keyword>
<dbReference type="GO" id="GO:0051537">
    <property type="term" value="F:2 iron, 2 sulfur cluster binding"/>
    <property type="evidence" value="ECO:0007669"/>
    <property type="project" value="UniProtKB-KW"/>
</dbReference>
<proteinExistence type="predicted"/>
<dbReference type="GO" id="GO:0046872">
    <property type="term" value="F:metal ion binding"/>
    <property type="evidence" value="ECO:0007669"/>
    <property type="project" value="UniProtKB-KW"/>
</dbReference>
<protein>
    <recommendedName>
        <fullName evidence="6">Rieske domain-containing protein</fullName>
    </recommendedName>
</protein>
<evidence type="ECO:0000313" key="8">
    <source>
        <dbReference type="Proteomes" id="UP000612899"/>
    </source>
</evidence>
<dbReference type="AlphaFoldDB" id="A0A8J3QD66"/>